<name>A0A4Y2SAW5_ARAVE</name>
<gene>
    <name evidence="1" type="ORF">AVEN_145591_1</name>
</gene>
<evidence type="ECO:0000313" key="2">
    <source>
        <dbReference type="Proteomes" id="UP000499080"/>
    </source>
</evidence>
<proteinExistence type="predicted"/>
<dbReference type="Proteomes" id="UP000499080">
    <property type="component" value="Unassembled WGS sequence"/>
</dbReference>
<dbReference type="EMBL" id="BGPR01020565">
    <property type="protein sequence ID" value="GBN84983.1"/>
    <property type="molecule type" value="Genomic_DNA"/>
</dbReference>
<accession>A0A4Y2SAW5</accession>
<sequence length="74" mass="8528">MNSGNHKGYDFIIHKVVDDWIDGYERHHRFGLRQREPVVYLKEEMKWQIDGAVSVAQQCDMSDTTIVSCVCGSP</sequence>
<protein>
    <submittedName>
        <fullName evidence="1">Uncharacterized protein</fullName>
    </submittedName>
</protein>
<comment type="caution">
    <text evidence="1">The sequence shown here is derived from an EMBL/GenBank/DDBJ whole genome shotgun (WGS) entry which is preliminary data.</text>
</comment>
<organism evidence="1 2">
    <name type="scientific">Araneus ventricosus</name>
    <name type="common">Orbweaver spider</name>
    <name type="synonym">Epeira ventricosa</name>
    <dbReference type="NCBI Taxonomy" id="182803"/>
    <lineage>
        <taxon>Eukaryota</taxon>
        <taxon>Metazoa</taxon>
        <taxon>Ecdysozoa</taxon>
        <taxon>Arthropoda</taxon>
        <taxon>Chelicerata</taxon>
        <taxon>Arachnida</taxon>
        <taxon>Araneae</taxon>
        <taxon>Araneomorphae</taxon>
        <taxon>Entelegynae</taxon>
        <taxon>Araneoidea</taxon>
        <taxon>Araneidae</taxon>
        <taxon>Araneus</taxon>
    </lineage>
</organism>
<dbReference type="AlphaFoldDB" id="A0A4Y2SAW5"/>
<evidence type="ECO:0000313" key="1">
    <source>
        <dbReference type="EMBL" id="GBN84983.1"/>
    </source>
</evidence>
<keyword evidence="2" id="KW-1185">Reference proteome</keyword>
<reference evidence="1 2" key="1">
    <citation type="journal article" date="2019" name="Sci. Rep.">
        <title>Orb-weaving spider Araneus ventricosus genome elucidates the spidroin gene catalogue.</title>
        <authorList>
            <person name="Kono N."/>
            <person name="Nakamura H."/>
            <person name="Ohtoshi R."/>
            <person name="Moran D.A.P."/>
            <person name="Shinohara A."/>
            <person name="Yoshida Y."/>
            <person name="Fujiwara M."/>
            <person name="Mori M."/>
            <person name="Tomita M."/>
            <person name="Arakawa K."/>
        </authorList>
    </citation>
    <scope>NUCLEOTIDE SEQUENCE [LARGE SCALE GENOMIC DNA]</scope>
</reference>